<keyword evidence="2" id="KW-1185">Reference proteome</keyword>
<organism evidence="1 2">
    <name type="scientific">Streptomyces arboris</name>
    <dbReference type="NCBI Taxonomy" id="2600619"/>
    <lineage>
        <taxon>Bacteria</taxon>
        <taxon>Bacillati</taxon>
        <taxon>Actinomycetota</taxon>
        <taxon>Actinomycetes</taxon>
        <taxon>Kitasatosporales</taxon>
        <taxon>Streptomycetaceae</taxon>
        <taxon>Streptomyces</taxon>
    </lineage>
</organism>
<name>A0A5N5ECD1_9ACTN</name>
<dbReference type="RefSeq" id="WP_109981520.1">
    <property type="nucleotide sequence ID" value="NZ_VYUA01000050.1"/>
</dbReference>
<evidence type="ECO:0000313" key="2">
    <source>
        <dbReference type="Proteomes" id="UP000326907"/>
    </source>
</evidence>
<gene>
    <name evidence="1" type="ORF">F5983_32540</name>
</gene>
<protein>
    <submittedName>
        <fullName evidence="1">Uncharacterized protein</fullName>
    </submittedName>
</protein>
<comment type="caution">
    <text evidence="1">The sequence shown here is derived from an EMBL/GenBank/DDBJ whole genome shotgun (WGS) entry which is preliminary data.</text>
</comment>
<dbReference type="Proteomes" id="UP000326907">
    <property type="component" value="Unassembled WGS sequence"/>
</dbReference>
<evidence type="ECO:0000313" key="1">
    <source>
        <dbReference type="EMBL" id="KAB2588378.1"/>
    </source>
</evidence>
<reference evidence="1 2" key="1">
    <citation type="submission" date="2019-09" db="EMBL/GenBank/DDBJ databases">
        <authorList>
            <person name="Liu P."/>
        </authorList>
    </citation>
    <scope>NUCLEOTIDE SEQUENCE [LARGE SCALE GENOMIC DNA]</scope>
    <source>
        <strain evidence="1 2">TRM68085</strain>
    </source>
</reference>
<dbReference type="EMBL" id="VYUA01000050">
    <property type="protein sequence ID" value="KAB2588378.1"/>
    <property type="molecule type" value="Genomic_DNA"/>
</dbReference>
<proteinExistence type="predicted"/>
<accession>A0A5N5ECD1</accession>
<dbReference type="AlphaFoldDB" id="A0A5N5ECD1"/>
<sequence>MLDEALTVLAAAGGTAVVQAAGTDAWTGLRQAMGRLFGRGGDERAGRTEERLDGTAAALEAAGQEDAEQVRTRQAVAWQTRFEDLLAGVDGQERTLVVQELRALVHAYAPGRTGGSNVSGNTFHGPTAIQTGDDNRQINHFGPDA</sequence>